<comment type="subcellular location">
    <subcellularLocation>
        <location evidence="1">Cytoplasm</location>
    </subcellularLocation>
</comment>
<dbReference type="InterPro" id="IPR029063">
    <property type="entry name" value="SAM-dependent_MTases_sf"/>
</dbReference>
<dbReference type="InterPro" id="IPR002052">
    <property type="entry name" value="DNA_methylase_N6_adenine_CS"/>
</dbReference>
<keyword evidence="3 10" id="KW-0820">tRNA-binding</keyword>
<dbReference type="EMBL" id="NPIC01000001">
    <property type="protein sequence ID" value="RDL42284.1"/>
    <property type="molecule type" value="Genomic_DNA"/>
</dbReference>
<dbReference type="PROSITE" id="PS00092">
    <property type="entry name" value="N6_MTASE"/>
    <property type="match status" value="1"/>
</dbReference>
<keyword evidence="8 10" id="KW-0694">RNA-binding</keyword>
<comment type="caution">
    <text evidence="13">The sequence shown here is derived from an EMBL/GenBank/DDBJ whole genome shotgun (WGS) entry which is preliminary data.</text>
</comment>
<dbReference type="STRING" id="2656787.A0A370U3D6"/>
<dbReference type="GO" id="GO:0043527">
    <property type="term" value="C:tRNA methyltransferase complex"/>
    <property type="evidence" value="ECO:0007669"/>
    <property type="project" value="UniProtKB-ARBA"/>
</dbReference>
<keyword evidence="2" id="KW-0963">Cytoplasm</keyword>
<protein>
    <recommendedName>
        <fullName evidence="9">tRNA (guanine(10)-N(2))-methyltransferase</fullName>
        <ecNumber evidence="9">2.1.1.214</ecNumber>
    </recommendedName>
</protein>
<evidence type="ECO:0000259" key="11">
    <source>
        <dbReference type="Pfam" id="PF01170"/>
    </source>
</evidence>
<keyword evidence="4 10" id="KW-0489">Methyltransferase</keyword>
<dbReference type="GeneID" id="43595112"/>
<dbReference type="OrthoDB" id="296065at2759"/>
<organism evidence="13 14">
    <name type="scientific">Venustampulla echinocandica</name>
    <dbReference type="NCBI Taxonomy" id="2656787"/>
    <lineage>
        <taxon>Eukaryota</taxon>
        <taxon>Fungi</taxon>
        <taxon>Dikarya</taxon>
        <taxon>Ascomycota</taxon>
        <taxon>Pezizomycotina</taxon>
        <taxon>Leotiomycetes</taxon>
        <taxon>Helotiales</taxon>
        <taxon>Pleuroascaceae</taxon>
        <taxon>Venustampulla</taxon>
    </lineage>
</organism>
<dbReference type="PIRSF" id="PIRSF017259">
    <property type="entry name" value="tRNA_mtfrase_TRM11"/>
    <property type="match status" value="1"/>
</dbReference>
<dbReference type="Pfam" id="PF01170">
    <property type="entry name" value="UPF0020"/>
    <property type="match status" value="1"/>
</dbReference>
<dbReference type="GO" id="GO:0005737">
    <property type="term" value="C:cytoplasm"/>
    <property type="evidence" value="ECO:0007669"/>
    <property type="project" value="UniProtKB-SubCell"/>
</dbReference>
<keyword evidence="6 10" id="KW-0949">S-adenosyl-L-methionine</keyword>
<evidence type="ECO:0000313" key="14">
    <source>
        <dbReference type="Proteomes" id="UP000254866"/>
    </source>
</evidence>
<dbReference type="EC" id="2.1.1.214" evidence="9"/>
<comment type="similarity">
    <text evidence="10">Belongs to the class I-like SAM-binding methyltransferase superfamily. TRM11 methyltransferase family.</text>
</comment>
<feature type="domain" description="tRNA (guanine(10)-N(2))-methyltransferase TRMT11 N-terminal" evidence="12">
    <location>
        <begin position="53"/>
        <end position="189"/>
    </location>
</feature>
<feature type="domain" description="tRNA (guanine(10)-N(2))-methyltransferase TRMT11 N-terminal" evidence="12">
    <location>
        <begin position="3"/>
        <end position="40"/>
    </location>
</feature>
<keyword evidence="7 10" id="KW-0819">tRNA processing</keyword>
<dbReference type="Proteomes" id="UP000254866">
    <property type="component" value="Unassembled WGS sequence"/>
</dbReference>
<keyword evidence="14" id="KW-1185">Reference proteome</keyword>
<dbReference type="RefSeq" id="XP_031874940.1">
    <property type="nucleotide sequence ID" value="XM_032010886.1"/>
</dbReference>
<gene>
    <name evidence="13" type="ORF">BP5553_02263</name>
</gene>
<dbReference type="Pfam" id="PF25904">
    <property type="entry name" value="Tmrp11_N"/>
    <property type="match status" value="2"/>
</dbReference>
<evidence type="ECO:0000256" key="2">
    <source>
        <dbReference type="ARBA" id="ARBA00022490"/>
    </source>
</evidence>
<dbReference type="GO" id="GO:0008033">
    <property type="term" value="P:tRNA processing"/>
    <property type="evidence" value="ECO:0007669"/>
    <property type="project" value="UniProtKB-UniRule"/>
</dbReference>
<dbReference type="InterPro" id="IPR000241">
    <property type="entry name" value="RlmKL-like_Mtase"/>
</dbReference>
<dbReference type="PROSITE" id="PS51627">
    <property type="entry name" value="SAM_MT_TRM11"/>
    <property type="match status" value="1"/>
</dbReference>
<dbReference type="GO" id="GO:0000049">
    <property type="term" value="F:tRNA binding"/>
    <property type="evidence" value="ECO:0007669"/>
    <property type="project" value="UniProtKB-UniRule"/>
</dbReference>
<evidence type="ECO:0000256" key="9">
    <source>
        <dbReference type="ARBA" id="ARBA00066937"/>
    </source>
</evidence>
<dbReference type="GO" id="GO:0032259">
    <property type="term" value="P:methylation"/>
    <property type="evidence" value="ECO:0007669"/>
    <property type="project" value="UniProtKB-UniRule"/>
</dbReference>
<evidence type="ECO:0000256" key="3">
    <source>
        <dbReference type="ARBA" id="ARBA00022555"/>
    </source>
</evidence>
<evidence type="ECO:0000256" key="6">
    <source>
        <dbReference type="ARBA" id="ARBA00022691"/>
    </source>
</evidence>
<keyword evidence="5 10" id="KW-0808">Transferase</keyword>
<dbReference type="SUPFAM" id="SSF53335">
    <property type="entry name" value="S-adenosyl-L-methionine-dependent methyltransferases"/>
    <property type="match status" value="1"/>
</dbReference>
<accession>A0A370U3D6</accession>
<dbReference type="AlphaFoldDB" id="A0A370U3D6"/>
<reference evidence="13 14" key="1">
    <citation type="journal article" date="2018" name="IMA Fungus">
        <title>IMA Genome-F 9: Draft genome sequence of Annulohypoxylon stygium, Aspergillus mulundensis, Berkeleyomyces basicola (syn. Thielaviopsis basicola), Ceratocystis smalleyi, two Cercospora beticola strains, Coleophoma cylindrospora, Fusarium fracticaudum, Phialophora cf. hyalina, and Morchella septimelata.</title>
        <authorList>
            <person name="Wingfield B.D."/>
            <person name="Bills G.F."/>
            <person name="Dong Y."/>
            <person name="Huang W."/>
            <person name="Nel W.J."/>
            <person name="Swalarsk-Parry B.S."/>
            <person name="Vaghefi N."/>
            <person name="Wilken P.M."/>
            <person name="An Z."/>
            <person name="de Beer Z.W."/>
            <person name="De Vos L."/>
            <person name="Chen L."/>
            <person name="Duong T.A."/>
            <person name="Gao Y."/>
            <person name="Hammerbacher A."/>
            <person name="Kikkert J.R."/>
            <person name="Li Y."/>
            <person name="Li H."/>
            <person name="Li K."/>
            <person name="Li Q."/>
            <person name="Liu X."/>
            <person name="Ma X."/>
            <person name="Naidoo K."/>
            <person name="Pethybridge S.J."/>
            <person name="Sun J."/>
            <person name="Steenkamp E.T."/>
            <person name="van der Nest M.A."/>
            <person name="van Wyk S."/>
            <person name="Wingfield M.J."/>
            <person name="Xiong C."/>
            <person name="Yue Q."/>
            <person name="Zhang X."/>
        </authorList>
    </citation>
    <scope>NUCLEOTIDE SEQUENCE [LARGE SCALE GENOMIC DNA]</scope>
    <source>
        <strain evidence="13 14">BP 5553</strain>
    </source>
</reference>
<name>A0A370U3D6_9HELO</name>
<dbReference type="Gene3D" id="3.40.50.150">
    <property type="entry name" value="Vaccinia Virus protein VP39"/>
    <property type="match status" value="1"/>
</dbReference>
<dbReference type="PANTHER" id="PTHR13370">
    <property type="entry name" value="RNA METHYLASE-RELATED"/>
    <property type="match status" value="1"/>
</dbReference>
<proteinExistence type="inferred from homology"/>
<evidence type="ECO:0000256" key="5">
    <source>
        <dbReference type="ARBA" id="ARBA00022679"/>
    </source>
</evidence>
<sequence>MMMEYMIRFTHVHETFRLPEIQALAVLEGIDLEVSSYNSDVREYSPLDYPPAYTWKSPFCIVKLPSEDAAIRLLRRSVLAKAIYEHWGSGANYEELHQNVRETSQHLWHLYKDSSFKFTVDSFQGTRTMAEQRQLIEDFSFLAFEGPIRMKGADQHFCISEDWQRDVFPFTIKDPRKIHLGRFLSEGQRDIIGKYDLKKRKYICTTSMDAELALITANITLAAPGKLFYDPFVGSGSFPVACAHFGALAFGSDIDGRSIRGKGKSNLFTNFVQYGLTNQYGDSFIADLTHTPLREARLFDGIICDPPYGVREGLKVLGSRDPTKPKVPVYRDGKAHHTEDAYMPPKRPYSFLAMLDDILEFASISLVDGGRLSFWMPTANDEDQEITIPQHQCLELTSVCTQTFNKWSRKLITYKRIPNSEVINTPREERVKESGVSADDLNPFRKGYFKGFKTAFR</sequence>
<dbReference type="GO" id="GO:0160102">
    <property type="term" value="F:tRNA (guanine(10)-N2)-methyltransferase activity"/>
    <property type="evidence" value="ECO:0007669"/>
    <property type="project" value="UniProtKB-EC"/>
</dbReference>
<dbReference type="InterPro" id="IPR059073">
    <property type="entry name" value="TRMT11_N"/>
</dbReference>
<evidence type="ECO:0000256" key="1">
    <source>
        <dbReference type="ARBA" id="ARBA00004496"/>
    </source>
</evidence>
<evidence type="ECO:0000256" key="7">
    <source>
        <dbReference type="ARBA" id="ARBA00022694"/>
    </source>
</evidence>
<dbReference type="PANTHER" id="PTHR13370:SF3">
    <property type="entry name" value="TRNA (GUANINE(10)-N2)-METHYLTRANSFERASE HOMOLOG"/>
    <property type="match status" value="1"/>
</dbReference>
<evidence type="ECO:0000256" key="4">
    <source>
        <dbReference type="ARBA" id="ARBA00022603"/>
    </source>
</evidence>
<evidence type="ECO:0000256" key="8">
    <source>
        <dbReference type="ARBA" id="ARBA00022884"/>
    </source>
</evidence>
<evidence type="ECO:0000259" key="12">
    <source>
        <dbReference type="Pfam" id="PF25904"/>
    </source>
</evidence>
<feature type="domain" description="Ribosomal RNA large subunit methyltransferase K/L-like methyltransferase" evidence="11">
    <location>
        <begin position="199"/>
        <end position="313"/>
    </location>
</feature>
<evidence type="ECO:0000256" key="10">
    <source>
        <dbReference type="PROSITE-ProRule" id="PRU00959"/>
    </source>
</evidence>
<evidence type="ECO:0000313" key="13">
    <source>
        <dbReference type="EMBL" id="RDL42284.1"/>
    </source>
</evidence>
<dbReference type="InterPro" id="IPR016691">
    <property type="entry name" value="TRMT11"/>
</dbReference>